<gene>
    <name evidence="1" type="ORF">SAMN02745823_02594</name>
</gene>
<dbReference type="STRING" id="1123282.SAMN02745823_02594"/>
<keyword evidence="2" id="KW-1185">Reference proteome</keyword>
<organism evidence="1 2">
    <name type="scientific">Sporobacter termitidis DSM 10068</name>
    <dbReference type="NCBI Taxonomy" id="1123282"/>
    <lineage>
        <taxon>Bacteria</taxon>
        <taxon>Bacillati</taxon>
        <taxon>Bacillota</taxon>
        <taxon>Clostridia</taxon>
        <taxon>Eubacteriales</taxon>
        <taxon>Oscillospiraceae</taxon>
        <taxon>Sporobacter</taxon>
    </lineage>
</organism>
<evidence type="ECO:0000313" key="1">
    <source>
        <dbReference type="EMBL" id="SHI12576.1"/>
    </source>
</evidence>
<accession>A0A1M5YKM9</accession>
<dbReference type="RefSeq" id="WP_278277507.1">
    <property type="nucleotide sequence ID" value="NZ_FQXV01000009.1"/>
</dbReference>
<proteinExistence type="predicted"/>
<dbReference type="AlphaFoldDB" id="A0A1M5YKM9"/>
<dbReference type="EMBL" id="FQXV01000009">
    <property type="protein sequence ID" value="SHI12576.1"/>
    <property type="molecule type" value="Genomic_DNA"/>
</dbReference>
<name>A0A1M5YKM9_9FIRM</name>
<protein>
    <submittedName>
        <fullName evidence="1">Uncharacterized protein</fullName>
    </submittedName>
</protein>
<evidence type="ECO:0000313" key="2">
    <source>
        <dbReference type="Proteomes" id="UP000183995"/>
    </source>
</evidence>
<reference evidence="1 2" key="1">
    <citation type="submission" date="2016-11" db="EMBL/GenBank/DDBJ databases">
        <authorList>
            <person name="Jaros S."/>
            <person name="Januszkiewicz K."/>
            <person name="Wedrychowicz H."/>
        </authorList>
    </citation>
    <scope>NUCLEOTIDE SEQUENCE [LARGE SCALE GENOMIC DNA]</scope>
    <source>
        <strain evidence="1 2">DSM 10068</strain>
    </source>
</reference>
<dbReference type="Proteomes" id="UP000183995">
    <property type="component" value="Unassembled WGS sequence"/>
</dbReference>
<sequence length="44" mass="5054">MNERKYKIRYAGGHVEVLDEQGDFLFSADSEYEAQCELRAIEAA</sequence>